<feature type="binding site" evidence="9">
    <location>
        <begin position="541"/>
        <end position="542"/>
    </location>
    <ligand>
        <name>substrate</name>
    </ligand>
</feature>
<dbReference type="AlphaFoldDB" id="A0AAX6EVI8"/>
<evidence type="ECO:0000256" key="2">
    <source>
        <dbReference type="ARBA" id="ARBA00005652"/>
    </source>
</evidence>
<dbReference type="GO" id="GO:0000272">
    <property type="term" value="P:polysaccharide catabolic process"/>
    <property type="evidence" value="ECO:0007669"/>
    <property type="project" value="UniProtKB-KW"/>
</dbReference>
<evidence type="ECO:0000256" key="3">
    <source>
        <dbReference type="ARBA" id="ARBA00012594"/>
    </source>
</evidence>
<evidence type="ECO:0000256" key="10">
    <source>
        <dbReference type="RuleBase" id="RU000509"/>
    </source>
</evidence>
<comment type="caution">
    <text evidence="11">The sequence shown here is derived from an EMBL/GenBank/DDBJ whole genome shotgun (WGS) entry which is preliminary data.</text>
</comment>
<sequence length="633" mass="70470">MELDTSFQEKTNFCSTFSPYFLRESPPFLSHAFPRSSSSSINQTHISSFILSSSSSSLSTLPLKKRRRKKLNLITVAMALTLRSSSFFLTPIDTNKPNKSSDEFAVSVPAFPSSRPQPVCRLRATAMASSAVHHESASLERASAFADGKAGRHLHALHGPHAAASSGRVPVYVMMPLDTVSPACGGLTRAKALNASLLALRSAGVEGVMVDVWWGLVERDGPMKYNWEAYVELVQMVERHGLKLQMVMSFHQCGGNVGDSCSIPLPPWVHEEMSRNPDIMYTDRSGRRNPEYVSLGCDMLPVLKGRTPVQVYSDYMRSFRNEFNKYLGNVIVEIQVGLGPCGELRYPSYPESNGTWRFPGIGEFQCYDKYMKASLQASAIAIRQENWGKDGPHDAGNYNQFPEDTGFFRREGTWQSEYGKFFLEWYSNNLLEHGDRILAAAEGIFQGTGAILSAKVAGIHWHYRTRSHAAELTAGYYNTRQRDGYIPIAKMLAKRNVVLNFTCMEMKDEQQPGHANCSPELLVRQVKAAASTAGVELAGENALERYDESAYSQVLRTSQADEGIGLSAFTYLRMNKNLFDADNWRKFVGFVRSMSEGGRKVALPKMDSSHSDLYVGFITGKDRKQQAELAGHL</sequence>
<keyword evidence="5 10" id="KW-0119">Carbohydrate metabolism</keyword>
<evidence type="ECO:0000256" key="4">
    <source>
        <dbReference type="ARBA" id="ARBA00022801"/>
    </source>
</evidence>
<comment type="similarity">
    <text evidence="2 10">Belongs to the glycosyl hydrolase 14 family.</text>
</comment>
<dbReference type="PROSITE" id="PS00506">
    <property type="entry name" value="BETA_AMYLASE_1"/>
    <property type="match status" value="1"/>
</dbReference>
<gene>
    <name evidence="11" type="ORF">M6B38_167610</name>
</gene>
<feature type="binding site" evidence="9">
    <location>
        <position position="259"/>
    </location>
    <ligand>
        <name>substrate</name>
    </ligand>
</feature>
<dbReference type="InterPro" id="IPR018238">
    <property type="entry name" value="Glyco_hydro_14_CS"/>
</dbReference>
<dbReference type="Pfam" id="PF01373">
    <property type="entry name" value="Glyco_hydro_14"/>
    <property type="match status" value="1"/>
</dbReference>
<reference evidence="11" key="2">
    <citation type="submission" date="2023-04" db="EMBL/GenBank/DDBJ databases">
        <authorList>
            <person name="Bruccoleri R.E."/>
            <person name="Oakeley E.J."/>
            <person name="Faust A.-M."/>
            <person name="Dessus-Babus S."/>
            <person name="Altorfer M."/>
            <person name="Burckhardt D."/>
            <person name="Oertli M."/>
            <person name="Naumann U."/>
            <person name="Petersen F."/>
            <person name="Wong J."/>
        </authorList>
    </citation>
    <scope>NUCLEOTIDE SEQUENCE</scope>
    <source>
        <strain evidence="11">GSM-AAB239-AS_SAM_17_03QT</strain>
        <tissue evidence="11">Leaf</tissue>
    </source>
</reference>
<dbReference type="GO" id="GO:0016161">
    <property type="term" value="F:beta-amylase activity"/>
    <property type="evidence" value="ECO:0007669"/>
    <property type="project" value="UniProtKB-EC"/>
</dbReference>
<dbReference type="PANTHER" id="PTHR31352">
    <property type="entry name" value="BETA-AMYLASE 1, CHLOROPLASTIC"/>
    <property type="match status" value="1"/>
</dbReference>
<comment type="catalytic activity">
    <reaction evidence="1 10">
        <text>Hydrolysis of (1-&gt;4)-alpha-D-glucosidic linkages in polysaccharides so as to remove successive maltose units from the non-reducing ends of the chains.</text>
        <dbReference type="EC" id="3.2.1.2"/>
    </reaction>
</comment>
<keyword evidence="6 10" id="KW-0326">Glycosidase</keyword>
<evidence type="ECO:0000313" key="11">
    <source>
        <dbReference type="EMBL" id="KAJ6808207.1"/>
    </source>
</evidence>
<protein>
    <recommendedName>
        <fullName evidence="3 10">Beta-amylase</fullName>
        <ecNumber evidence="3 10">3.2.1.2</ecNumber>
    </recommendedName>
</protein>
<feature type="binding site" evidence="9">
    <location>
        <position position="573"/>
    </location>
    <ligand>
        <name>substrate</name>
    </ligand>
</feature>
<keyword evidence="12" id="KW-1185">Reference proteome</keyword>
<dbReference type="InterPro" id="IPR017853">
    <property type="entry name" value="GH"/>
</dbReference>
<feature type="binding site" evidence="9">
    <location>
        <position position="251"/>
    </location>
    <ligand>
        <name>substrate</name>
    </ligand>
</feature>
<reference evidence="11" key="1">
    <citation type="journal article" date="2023" name="GigaByte">
        <title>Genome assembly of the bearded iris, Iris pallida Lam.</title>
        <authorList>
            <person name="Bruccoleri R.E."/>
            <person name="Oakeley E.J."/>
            <person name="Faust A.M.E."/>
            <person name="Altorfer M."/>
            <person name="Dessus-Babus S."/>
            <person name="Burckhardt D."/>
            <person name="Oertli M."/>
            <person name="Naumann U."/>
            <person name="Petersen F."/>
            <person name="Wong J."/>
        </authorList>
    </citation>
    <scope>NUCLEOTIDE SEQUENCE</scope>
    <source>
        <strain evidence="11">GSM-AAB239-AS_SAM_17_03QT</strain>
    </source>
</reference>
<feature type="active site" description="Proton donor" evidence="8">
    <location>
        <position position="343"/>
    </location>
</feature>
<dbReference type="Gene3D" id="3.20.20.80">
    <property type="entry name" value="Glycosidases"/>
    <property type="match status" value="1"/>
</dbReference>
<dbReference type="EC" id="3.2.1.2" evidence="3 10"/>
<feature type="binding site" evidence="9">
    <location>
        <position position="460"/>
    </location>
    <ligand>
        <name>substrate</name>
    </ligand>
</feature>
<evidence type="ECO:0000256" key="8">
    <source>
        <dbReference type="PIRSR" id="PIRSR601554-1"/>
    </source>
</evidence>
<accession>A0AAX6EVI8</accession>
<feature type="binding site" evidence="9">
    <location>
        <position position="211"/>
    </location>
    <ligand>
        <name>substrate</name>
    </ligand>
</feature>
<dbReference type="PRINTS" id="PR00750">
    <property type="entry name" value="BETAAMYLASE"/>
</dbReference>
<feature type="binding site" evidence="9">
    <location>
        <position position="502"/>
    </location>
    <ligand>
        <name>substrate</name>
    </ligand>
</feature>
<evidence type="ECO:0000256" key="1">
    <source>
        <dbReference type="ARBA" id="ARBA00000546"/>
    </source>
</evidence>
<evidence type="ECO:0000256" key="9">
    <source>
        <dbReference type="PIRSR" id="PIRSR601554-2"/>
    </source>
</evidence>
<proteinExistence type="inferred from homology"/>
<evidence type="ECO:0000313" key="12">
    <source>
        <dbReference type="Proteomes" id="UP001140949"/>
    </source>
</evidence>
<name>A0AAX6EVI8_IRIPA</name>
<dbReference type="Proteomes" id="UP001140949">
    <property type="component" value="Unassembled WGS sequence"/>
</dbReference>
<evidence type="ECO:0000256" key="7">
    <source>
        <dbReference type="ARBA" id="ARBA00023326"/>
    </source>
</evidence>
<feature type="binding site" evidence="9">
    <location>
        <position position="455"/>
    </location>
    <ligand>
        <name>substrate</name>
    </ligand>
</feature>
<organism evidence="11 12">
    <name type="scientific">Iris pallida</name>
    <name type="common">Sweet iris</name>
    <dbReference type="NCBI Taxonomy" id="29817"/>
    <lineage>
        <taxon>Eukaryota</taxon>
        <taxon>Viridiplantae</taxon>
        <taxon>Streptophyta</taxon>
        <taxon>Embryophyta</taxon>
        <taxon>Tracheophyta</taxon>
        <taxon>Spermatophyta</taxon>
        <taxon>Magnoliopsida</taxon>
        <taxon>Liliopsida</taxon>
        <taxon>Asparagales</taxon>
        <taxon>Iridaceae</taxon>
        <taxon>Iridoideae</taxon>
        <taxon>Irideae</taxon>
        <taxon>Iris</taxon>
    </lineage>
</organism>
<keyword evidence="7 10" id="KW-0624">Polysaccharide degradation</keyword>
<evidence type="ECO:0000256" key="5">
    <source>
        <dbReference type="ARBA" id="ARBA00023277"/>
    </source>
</evidence>
<keyword evidence="4 10" id="KW-0378">Hydrolase</keyword>
<feature type="active site" description="Proton acceptor" evidence="8">
    <location>
        <position position="540"/>
    </location>
</feature>
<dbReference type="SUPFAM" id="SSF51445">
    <property type="entry name" value="(Trans)glycosidases"/>
    <property type="match status" value="1"/>
</dbReference>
<dbReference type="EMBL" id="JANAVB010033420">
    <property type="protein sequence ID" value="KAJ6808207.1"/>
    <property type="molecule type" value="Genomic_DNA"/>
</dbReference>
<dbReference type="PANTHER" id="PTHR31352:SF1">
    <property type="entry name" value="BETA-AMYLASE 3, CHLOROPLASTIC"/>
    <property type="match status" value="1"/>
</dbReference>
<dbReference type="InterPro" id="IPR001554">
    <property type="entry name" value="Glyco_hydro_14"/>
</dbReference>
<evidence type="ECO:0000256" key="6">
    <source>
        <dbReference type="ARBA" id="ARBA00023295"/>
    </source>
</evidence>